<evidence type="ECO:0000313" key="1">
    <source>
        <dbReference type="EMBL" id="KKM02356.1"/>
    </source>
</evidence>
<comment type="caution">
    <text evidence="1">The sequence shown here is derived from an EMBL/GenBank/DDBJ whole genome shotgun (WGS) entry which is preliminary data.</text>
</comment>
<gene>
    <name evidence="1" type="ORF">LCGC14_1785250</name>
</gene>
<dbReference type="AlphaFoldDB" id="A0A0F9J947"/>
<sequence length="118" mass="13399">MLKKTILFSFLIAAFSSSAKNLNCSATVLDVQVDKTGRVYAYLKGIARDAYLCDLTPENGENEVEFCKTVYSTLLVAMTTKNNVMLWFNKNTNEECAKSSWANLYSDHGFYHLRLQSY</sequence>
<dbReference type="EMBL" id="LAZR01016956">
    <property type="protein sequence ID" value="KKM02356.1"/>
    <property type="molecule type" value="Genomic_DNA"/>
</dbReference>
<name>A0A0F9J947_9ZZZZ</name>
<reference evidence="1" key="1">
    <citation type="journal article" date="2015" name="Nature">
        <title>Complex archaea that bridge the gap between prokaryotes and eukaryotes.</title>
        <authorList>
            <person name="Spang A."/>
            <person name="Saw J.H."/>
            <person name="Jorgensen S.L."/>
            <person name="Zaremba-Niedzwiedzka K."/>
            <person name="Martijn J."/>
            <person name="Lind A.E."/>
            <person name="van Eijk R."/>
            <person name="Schleper C."/>
            <person name="Guy L."/>
            <person name="Ettema T.J."/>
        </authorList>
    </citation>
    <scope>NUCLEOTIDE SEQUENCE</scope>
</reference>
<organism evidence="1">
    <name type="scientific">marine sediment metagenome</name>
    <dbReference type="NCBI Taxonomy" id="412755"/>
    <lineage>
        <taxon>unclassified sequences</taxon>
        <taxon>metagenomes</taxon>
        <taxon>ecological metagenomes</taxon>
    </lineage>
</organism>
<proteinExistence type="predicted"/>
<accession>A0A0F9J947</accession>
<protein>
    <submittedName>
        <fullName evidence="1">Uncharacterized protein</fullName>
    </submittedName>
</protein>